<proteinExistence type="predicted"/>
<keyword evidence="2" id="KW-0472">Membrane</keyword>
<reference evidence="3" key="2">
    <citation type="submission" date="2020-09" db="EMBL/GenBank/DDBJ databases">
        <authorList>
            <person name="Sun Q."/>
            <person name="Kim S."/>
        </authorList>
    </citation>
    <scope>NUCLEOTIDE SEQUENCE</scope>
    <source>
        <strain evidence="3">KCTC 32182</strain>
    </source>
</reference>
<feature type="region of interest" description="Disordered" evidence="1">
    <location>
        <begin position="122"/>
        <end position="143"/>
    </location>
</feature>
<dbReference type="RefSeq" id="WP_189536373.1">
    <property type="nucleotide sequence ID" value="NZ_BMYX01000023.1"/>
</dbReference>
<name>A0A918UC13_9NEIS</name>
<dbReference type="Proteomes" id="UP000645257">
    <property type="component" value="Unassembled WGS sequence"/>
</dbReference>
<dbReference type="EMBL" id="BMYX01000023">
    <property type="protein sequence ID" value="GGY26812.1"/>
    <property type="molecule type" value="Genomic_DNA"/>
</dbReference>
<keyword evidence="4" id="KW-1185">Reference proteome</keyword>
<gene>
    <name evidence="3" type="ORF">GCM10011289_32990</name>
</gene>
<accession>A0A918UC13</accession>
<reference evidence="3" key="1">
    <citation type="journal article" date="2014" name="Int. J. Syst. Evol. Microbiol.">
        <title>Complete genome sequence of Corynebacterium casei LMG S-19264T (=DSM 44701T), isolated from a smear-ripened cheese.</title>
        <authorList>
            <consortium name="US DOE Joint Genome Institute (JGI-PGF)"/>
            <person name="Walter F."/>
            <person name="Albersmeier A."/>
            <person name="Kalinowski J."/>
            <person name="Ruckert C."/>
        </authorList>
    </citation>
    <scope>NUCLEOTIDE SEQUENCE</scope>
    <source>
        <strain evidence="3">KCTC 32182</strain>
    </source>
</reference>
<organism evidence="3 4">
    <name type="scientific">Paludibacterium paludis</name>
    <dbReference type="NCBI Taxonomy" id="1225769"/>
    <lineage>
        <taxon>Bacteria</taxon>
        <taxon>Pseudomonadati</taxon>
        <taxon>Pseudomonadota</taxon>
        <taxon>Betaproteobacteria</taxon>
        <taxon>Neisseriales</taxon>
        <taxon>Chromobacteriaceae</taxon>
        <taxon>Paludibacterium</taxon>
    </lineage>
</organism>
<evidence type="ECO:0000256" key="2">
    <source>
        <dbReference type="SAM" id="Phobius"/>
    </source>
</evidence>
<evidence type="ECO:0000313" key="4">
    <source>
        <dbReference type="Proteomes" id="UP000645257"/>
    </source>
</evidence>
<feature type="transmembrane region" description="Helical" evidence="2">
    <location>
        <begin position="16"/>
        <end position="35"/>
    </location>
</feature>
<evidence type="ECO:0000256" key="1">
    <source>
        <dbReference type="SAM" id="MobiDB-lite"/>
    </source>
</evidence>
<keyword evidence="2" id="KW-1133">Transmembrane helix</keyword>
<dbReference type="AlphaFoldDB" id="A0A918UC13"/>
<keyword evidence="2" id="KW-0812">Transmembrane</keyword>
<comment type="caution">
    <text evidence="3">The sequence shown here is derived from an EMBL/GenBank/DDBJ whole genome shotgun (WGS) entry which is preliminary data.</text>
</comment>
<feature type="region of interest" description="Disordered" evidence="1">
    <location>
        <begin position="61"/>
        <end position="106"/>
    </location>
</feature>
<evidence type="ECO:0000313" key="3">
    <source>
        <dbReference type="EMBL" id="GGY26812.1"/>
    </source>
</evidence>
<protein>
    <submittedName>
        <fullName evidence="3">Uncharacterized protein</fullName>
    </submittedName>
</protein>
<sequence length="192" mass="20644">MELTTSNAPARPARQAGWFIAASLALHIVVILAPWRTAGPTLLPAKPEALRIILATPAREAAPVARPLTTQAPATEKRPNRPAPRPRVTAEHTAPSAPPVESQTVAPPPVRIDREAIRDAIGAGRAGRTKGAGKDDLPSALRPDAPVKKESRLYKGIDRSERINCRNAYAQLDLLAVPFLIRDTLTDSGCKW</sequence>